<evidence type="ECO:0000313" key="4">
    <source>
        <dbReference type="Proteomes" id="UP000049222"/>
    </source>
</evidence>
<dbReference type="PANTHER" id="PTHR13947:SF37">
    <property type="entry name" value="LD18367P"/>
    <property type="match status" value="1"/>
</dbReference>
<dbReference type="CDD" id="cd04301">
    <property type="entry name" value="NAT_SF"/>
    <property type="match status" value="1"/>
</dbReference>
<dbReference type="OrthoDB" id="273614at2"/>
<proteinExistence type="predicted"/>
<dbReference type="InterPro" id="IPR016181">
    <property type="entry name" value="Acyl_CoA_acyltransferase"/>
</dbReference>
<dbReference type="InterPro" id="IPR000182">
    <property type="entry name" value="GNAT_dom"/>
</dbReference>
<keyword evidence="1 3" id="KW-0808">Transferase</keyword>
<gene>
    <name evidence="3" type="ORF">JDO7802_02049</name>
</gene>
<protein>
    <submittedName>
        <fullName evidence="3">Ribosomal-protein-alanine acetyltransferase</fullName>
    </submittedName>
</protein>
<dbReference type="Gene3D" id="3.40.630.30">
    <property type="match status" value="1"/>
</dbReference>
<dbReference type="Pfam" id="PF00583">
    <property type="entry name" value="Acetyltransf_1"/>
    <property type="match status" value="1"/>
</dbReference>
<evidence type="ECO:0000313" key="3">
    <source>
        <dbReference type="EMBL" id="CTQ50031.1"/>
    </source>
</evidence>
<keyword evidence="4" id="KW-1185">Reference proteome</keyword>
<dbReference type="GO" id="GO:0008080">
    <property type="term" value="F:N-acetyltransferase activity"/>
    <property type="evidence" value="ECO:0007669"/>
    <property type="project" value="InterPro"/>
</dbReference>
<dbReference type="SUPFAM" id="SSF55729">
    <property type="entry name" value="Acyl-CoA N-acyltransferases (Nat)"/>
    <property type="match status" value="1"/>
</dbReference>
<dbReference type="PROSITE" id="PS51186">
    <property type="entry name" value="GNAT"/>
    <property type="match status" value="1"/>
</dbReference>
<dbReference type="RefSeq" id="WP_055085223.1">
    <property type="nucleotide sequence ID" value="NZ_CXSU01000012.1"/>
</dbReference>
<accession>A0A0M6YI51</accession>
<dbReference type="STRING" id="420998.JDO7802_02049"/>
<dbReference type="EMBL" id="CXSU01000012">
    <property type="protein sequence ID" value="CTQ50031.1"/>
    <property type="molecule type" value="Genomic_DNA"/>
</dbReference>
<feature type="domain" description="N-acetyltransferase" evidence="2">
    <location>
        <begin position="5"/>
        <end position="162"/>
    </location>
</feature>
<sequence length="162" mass="18270">MDTHLTLRDLAPGDAGWVLMRHGELYWTDEGYDHRFEALVAGILAQFITDRGPQDRAWIAVDAQEARHGCIFCVWPAPDTAKLRMFLVEPAMRGTGLAQRLLEAVIAHARGRGAARLVLWTHESHRAAGRLYGRNGFALLDERPVDAFGQPTKEQTWQLDLR</sequence>
<reference evidence="3 4" key="1">
    <citation type="submission" date="2015-07" db="EMBL/GenBank/DDBJ databases">
        <authorList>
            <person name="Noorani M."/>
        </authorList>
    </citation>
    <scope>NUCLEOTIDE SEQUENCE [LARGE SCALE GENOMIC DNA]</scope>
    <source>
        <strain evidence="3 4">CECT 7802</strain>
    </source>
</reference>
<organism evidence="3 4">
    <name type="scientific">Jannaschia donghaensis</name>
    <dbReference type="NCBI Taxonomy" id="420998"/>
    <lineage>
        <taxon>Bacteria</taxon>
        <taxon>Pseudomonadati</taxon>
        <taxon>Pseudomonadota</taxon>
        <taxon>Alphaproteobacteria</taxon>
        <taxon>Rhodobacterales</taxon>
        <taxon>Roseobacteraceae</taxon>
        <taxon>Jannaschia</taxon>
    </lineage>
</organism>
<dbReference type="Proteomes" id="UP000049222">
    <property type="component" value="Unassembled WGS sequence"/>
</dbReference>
<dbReference type="InterPro" id="IPR050769">
    <property type="entry name" value="NAT_camello-type"/>
</dbReference>
<evidence type="ECO:0000256" key="1">
    <source>
        <dbReference type="ARBA" id="ARBA00022679"/>
    </source>
</evidence>
<evidence type="ECO:0000259" key="2">
    <source>
        <dbReference type="PROSITE" id="PS51186"/>
    </source>
</evidence>
<name>A0A0M6YI51_9RHOB</name>
<dbReference type="PANTHER" id="PTHR13947">
    <property type="entry name" value="GNAT FAMILY N-ACETYLTRANSFERASE"/>
    <property type="match status" value="1"/>
</dbReference>
<dbReference type="AlphaFoldDB" id="A0A0M6YI51"/>